<keyword evidence="6 8" id="KW-0472">Membrane</keyword>
<comment type="caution">
    <text evidence="8">Lacks conserved residue(s) required for the propagation of feature annotation.</text>
</comment>
<dbReference type="Pfam" id="PF16178">
    <property type="entry name" value="Anoct_dimer"/>
    <property type="match status" value="1"/>
</dbReference>
<keyword evidence="3" id="KW-1003">Cell membrane</keyword>
<feature type="domain" description="Anoctamin dimerisation" evidence="11">
    <location>
        <begin position="169"/>
        <end position="340"/>
    </location>
</feature>
<feature type="region of interest" description="Disordered" evidence="9">
    <location>
        <begin position="104"/>
        <end position="162"/>
    </location>
</feature>
<evidence type="ECO:0000256" key="1">
    <source>
        <dbReference type="ARBA" id="ARBA00004651"/>
    </source>
</evidence>
<dbReference type="CTD" id="50636"/>
<dbReference type="InterPro" id="IPR049452">
    <property type="entry name" value="Anoctamin_TM"/>
</dbReference>
<evidence type="ECO:0000256" key="9">
    <source>
        <dbReference type="SAM" id="MobiDB-lite"/>
    </source>
</evidence>
<dbReference type="AlphaFoldDB" id="A0A6P6IEH0"/>
<dbReference type="GO" id="GO:0005886">
    <property type="term" value="C:plasma membrane"/>
    <property type="evidence" value="ECO:0007669"/>
    <property type="project" value="UniProtKB-SubCell"/>
</dbReference>
<dbReference type="PANTHER" id="PTHR12308:SF22">
    <property type="entry name" value="ANOCTAMIN-7"/>
    <property type="match status" value="1"/>
</dbReference>
<feature type="domain" description="Anoctamin transmembrane" evidence="10">
    <location>
        <begin position="835"/>
        <end position="905"/>
    </location>
</feature>
<evidence type="ECO:0000259" key="10">
    <source>
        <dbReference type="Pfam" id="PF04547"/>
    </source>
</evidence>
<dbReference type="InterPro" id="IPR032394">
    <property type="entry name" value="Anoct_dimer"/>
</dbReference>
<keyword evidence="7" id="KW-0325">Glycoprotein</keyword>
<evidence type="ECO:0000256" key="3">
    <source>
        <dbReference type="ARBA" id="ARBA00022475"/>
    </source>
</evidence>
<feature type="transmembrane region" description="Helical" evidence="8">
    <location>
        <begin position="432"/>
        <end position="449"/>
    </location>
</feature>
<keyword evidence="12" id="KW-1185">Reference proteome</keyword>
<dbReference type="PANTHER" id="PTHR12308">
    <property type="entry name" value="ANOCTAMIN"/>
    <property type="match status" value="1"/>
</dbReference>
<feature type="transmembrane region" description="Helical" evidence="8">
    <location>
        <begin position="505"/>
        <end position="532"/>
    </location>
</feature>
<evidence type="ECO:0000256" key="8">
    <source>
        <dbReference type="RuleBase" id="RU280814"/>
    </source>
</evidence>
<comment type="similarity">
    <text evidence="2 8">Belongs to the anoctamin family.</text>
</comment>
<feature type="compositionally biased region" description="Basic and acidic residues" evidence="9">
    <location>
        <begin position="753"/>
        <end position="769"/>
    </location>
</feature>
<evidence type="ECO:0000313" key="13">
    <source>
        <dbReference type="RefSeq" id="XP_025786542.1"/>
    </source>
</evidence>
<evidence type="ECO:0000256" key="6">
    <source>
        <dbReference type="ARBA" id="ARBA00023136"/>
    </source>
</evidence>
<feature type="region of interest" description="Disordered" evidence="9">
    <location>
        <begin position="1001"/>
        <end position="1030"/>
    </location>
</feature>
<feature type="transmembrane region" description="Helical" evidence="8">
    <location>
        <begin position="552"/>
        <end position="575"/>
    </location>
</feature>
<name>A0A6P6IEH0_PUMCO</name>
<accession>A0A6P6IEH0</accession>
<dbReference type="GeneID" id="112867752"/>
<dbReference type="GO" id="GO:0046983">
    <property type="term" value="F:protein dimerization activity"/>
    <property type="evidence" value="ECO:0007669"/>
    <property type="project" value="InterPro"/>
</dbReference>
<gene>
    <name evidence="13" type="primary">ANO7</name>
</gene>
<reference evidence="13" key="1">
    <citation type="submission" date="2025-08" db="UniProtKB">
        <authorList>
            <consortium name="RefSeq"/>
        </authorList>
    </citation>
    <scope>IDENTIFICATION</scope>
    <source>
        <tissue evidence="13">Blood</tissue>
    </source>
</reference>
<feature type="region of interest" description="Disordered" evidence="9">
    <location>
        <begin position="692"/>
        <end position="722"/>
    </location>
</feature>
<organism evidence="12 13">
    <name type="scientific">Puma concolor</name>
    <name type="common">Mountain lion</name>
    <name type="synonym">Felis concolor</name>
    <dbReference type="NCBI Taxonomy" id="9696"/>
    <lineage>
        <taxon>Eukaryota</taxon>
        <taxon>Metazoa</taxon>
        <taxon>Chordata</taxon>
        <taxon>Craniata</taxon>
        <taxon>Vertebrata</taxon>
        <taxon>Euteleostomi</taxon>
        <taxon>Mammalia</taxon>
        <taxon>Eutheria</taxon>
        <taxon>Laurasiatheria</taxon>
        <taxon>Carnivora</taxon>
        <taxon>Feliformia</taxon>
        <taxon>Felidae</taxon>
        <taxon>Felinae</taxon>
        <taxon>Puma</taxon>
    </lineage>
</organism>
<evidence type="ECO:0000256" key="7">
    <source>
        <dbReference type="ARBA" id="ARBA00023180"/>
    </source>
</evidence>
<keyword evidence="5 8" id="KW-1133">Transmembrane helix</keyword>
<feature type="transmembrane region" description="Helical" evidence="8">
    <location>
        <begin position="351"/>
        <end position="384"/>
    </location>
</feature>
<sequence>MSSPARQRRQPASVATPGKWQNGLYHLGPPCPTRAPCQAETTARICGHPRRMPPLPNVPQGPTADTGPGIPEYKGEHRSLPVLCLWDWPGLSCPDQACAEKLAMTSEASSGSRRPRSGMLRRQSPEEDSTVLIDVAPEAEKGHTYGSTAPTSEPIGPLDRDPTLQRAIQGENGAVQYVLLRAPWAVLCYYAEDLRLKLPLQELPNQASNWSAGLLAWLGLPNILLEDVPDVPPEYYSCPFKVSKLSRFLGSDNQENFFTSTERHQILFAILAKTPYGHEKKGLCGIDQLLAEGVFSAAFPLHDGPFRTPPEGPQAPGLTQRQVLFRYWARWSQWNKYQPLDHVRRYFGEKVAFYFAWLGFYTGWLLPAAAVGTLVFLVGCFLVFSDIPTQELCSSTDHFEMCPLCLDCPFWLLSSACTLVQASRLFDHGGTVFFSVFMALWAVLLLEYWKRQSATLAYRWGCSDYEDIEERPRPQFAASAPTTAPNPVTGEDEPYFPERSRVRRVLAGSAVVVMMVAVVVVCLVSIILYRAITATLVSRSNNTLLAAWASRVASFTGSVVNLVFILVLSKIYVALAHILTRWEMHRTQTKFEDAFTLKVFIFQFVNFYSSPIYIAFFKGRFVGYPGNYHTLFGVRNEECAAGGCLIELAQELLVIMVGKQIINNVQEILVPCAAHSSWARAFLSIPSLEASTRGSSERPQASGALTRDDWGSISPVRDASQDVGPDADVLRALGHRAPVLADELARVQADLHPVVEQREERRERTRGHEDGDEAELQHCGRGPPARTSPVPAEAVAVAANMAPTHFERSRNFCRQPCSFLEEETSRKTALVLPGLATLALWFRVSCRYQAFREDDGQYSPTYWNLLAIRLAFVIVFEHVVFSIGRILDLLVPDIPESVEVKVKREYYLAKQALAENEMGTLEAAVADGKLAGAAEELTFNSPLGGRARCGRAKARGPTPTVTQHTPEKERTLPHQHRVLRSRPSDHLSLPQDHDACLRQLPGAHTQHPGVRQRTAWLSPSTGFPPPGLQQTRHHQKHLRREAERQGGTTLSTRAATLALR</sequence>
<feature type="domain" description="Anoctamin transmembrane" evidence="10">
    <location>
        <begin position="343"/>
        <end position="678"/>
    </location>
</feature>
<dbReference type="Pfam" id="PF04547">
    <property type="entry name" value="Anoctamin"/>
    <property type="match status" value="2"/>
</dbReference>
<feature type="region of interest" description="Disordered" evidence="9">
    <location>
        <begin position="1"/>
        <end position="24"/>
    </location>
</feature>
<evidence type="ECO:0000259" key="11">
    <source>
        <dbReference type="Pfam" id="PF16178"/>
    </source>
</evidence>
<comment type="subcellular location">
    <subcellularLocation>
        <location evidence="1">Cell membrane</location>
        <topology evidence="1">Multi-pass membrane protein</topology>
    </subcellularLocation>
    <subcellularLocation>
        <location evidence="8">Membrane</location>
        <topology evidence="8">Multi-pass membrane protein</topology>
    </subcellularLocation>
</comment>
<protein>
    <recommendedName>
        <fullName evidence="8">Anoctamin</fullName>
    </recommendedName>
</protein>
<evidence type="ECO:0000256" key="4">
    <source>
        <dbReference type="ARBA" id="ARBA00022692"/>
    </source>
</evidence>
<dbReference type="GO" id="GO:0005254">
    <property type="term" value="F:chloride channel activity"/>
    <property type="evidence" value="ECO:0007669"/>
    <property type="project" value="TreeGrafter"/>
</dbReference>
<dbReference type="InterPro" id="IPR007632">
    <property type="entry name" value="Anoctamin"/>
</dbReference>
<dbReference type="Proteomes" id="UP000515131">
    <property type="component" value="Unplaced"/>
</dbReference>
<dbReference type="RefSeq" id="XP_025786542.1">
    <property type="nucleotide sequence ID" value="XM_025930757.1"/>
</dbReference>
<evidence type="ECO:0000256" key="5">
    <source>
        <dbReference type="ARBA" id="ARBA00022989"/>
    </source>
</evidence>
<dbReference type="KEGG" id="pcoo:112867752"/>
<feature type="transmembrane region" description="Helical" evidence="8">
    <location>
        <begin position="595"/>
        <end position="616"/>
    </location>
</feature>
<feature type="region of interest" description="Disordered" evidence="9">
    <location>
        <begin position="945"/>
        <end position="974"/>
    </location>
</feature>
<evidence type="ECO:0000313" key="12">
    <source>
        <dbReference type="Proteomes" id="UP000515131"/>
    </source>
</evidence>
<dbReference type="GO" id="GO:0061588">
    <property type="term" value="P:calcium activated phospholipid scrambling"/>
    <property type="evidence" value="ECO:0007669"/>
    <property type="project" value="TreeGrafter"/>
</dbReference>
<keyword evidence="4 8" id="KW-0812">Transmembrane</keyword>
<feature type="region of interest" description="Disordered" evidence="9">
    <location>
        <begin position="48"/>
        <end position="69"/>
    </location>
</feature>
<proteinExistence type="inferred from homology"/>
<feature type="region of interest" description="Disordered" evidence="9">
    <location>
        <begin position="751"/>
        <end position="789"/>
    </location>
</feature>
<evidence type="ECO:0000256" key="2">
    <source>
        <dbReference type="ARBA" id="ARBA00009671"/>
    </source>
</evidence>